<keyword evidence="8" id="KW-1185">Reference proteome</keyword>
<dbReference type="EMBL" id="JADCKL010000015">
    <property type="protein sequence ID" value="MBE5064257.1"/>
    <property type="molecule type" value="Genomic_DNA"/>
</dbReference>
<evidence type="ECO:0000256" key="5">
    <source>
        <dbReference type="ARBA" id="ARBA00023049"/>
    </source>
</evidence>
<dbReference type="SUPFAM" id="SSF102712">
    <property type="entry name" value="JAB1/MPN domain"/>
    <property type="match status" value="1"/>
</dbReference>
<dbReference type="InterPro" id="IPR028090">
    <property type="entry name" value="JAB_dom_prok"/>
</dbReference>
<dbReference type="Gene3D" id="3.40.140.10">
    <property type="entry name" value="Cytidine Deaminase, domain 2"/>
    <property type="match status" value="1"/>
</dbReference>
<comment type="caution">
    <text evidence="7">The sequence shown here is derived from an EMBL/GenBank/DDBJ whole genome shotgun (WGS) entry which is preliminary data.</text>
</comment>
<evidence type="ECO:0000256" key="1">
    <source>
        <dbReference type="ARBA" id="ARBA00022670"/>
    </source>
</evidence>
<sequence>MKITNSCRKMKLPNGKVVDILSTVFEEINKWLQDSDEKTEAGGYVVGYQHCGTKNITLEYISHPYMLDNRRRFFFVMRDPRHKIFLLNNMRKKSFYMGVWHTHPQIIPEPSSIDWKDWYETLEVDKTGCEYVFFVIAGVKEIRVWVGDFKSKNIIEIFECAHSEGIYKVYEEKEYGRKKEQTEDTRVCET</sequence>
<organism evidence="7 8">
    <name type="scientific">Claveliimonas monacensis</name>
    <dbReference type="NCBI Taxonomy" id="2779351"/>
    <lineage>
        <taxon>Bacteria</taxon>
        <taxon>Bacillati</taxon>
        <taxon>Bacillota</taxon>
        <taxon>Clostridia</taxon>
        <taxon>Lachnospirales</taxon>
        <taxon>Lachnospiraceae</taxon>
        <taxon>Claveliimonas</taxon>
    </lineage>
</organism>
<keyword evidence="3" id="KW-0378">Hydrolase</keyword>
<evidence type="ECO:0000256" key="4">
    <source>
        <dbReference type="ARBA" id="ARBA00022833"/>
    </source>
</evidence>
<evidence type="ECO:0000256" key="3">
    <source>
        <dbReference type="ARBA" id="ARBA00022801"/>
    </source>
</evidence>
<dbReference type="RefSeq" id="WP_226395602.1">
    <property type="nucleotide sequence ID" value="NZ_JADCKL010000015.1"/>
</dbReference>
<evidence type="ECO:0000313" key="8">
    <source>
        <dbReference type="Proteomes" id="UP000758652"/>
    </source>
</evidence>
<reference evidence="7 8" key="1">
    <citation type="submission" date="2020-10" db="EMBL/GenBank/DDBJ databases">
        <title>ChiBAC.</title>
        <authorList>
            <person name="Zenner C."/>
            <person name="Hitch T.C.A."/>
            <person name="Clavel T."/>
        </authorList>
    </citation>
    <scope>NUCLEOTIDE SEQUENCE [LARGE SCALE GENOMIC DNA]</scope>
    <source>
        <strain evidence="7 8">DSM 108991</strain>
    </source>
</reference>
<keyword evidence="2" id="KW-0479">Metal-binding</keyword>
<gene>
    <name evidence="7" type="ORF">INF30_13450</name>
</gene>
<proteinExistence type="predicted"/>
<dbReference type="Proteomes" id="UP000758652">
    <property type="component" value="Unassembled WGS sequence"/>
</dbReference>
<evidence type="ECO:0000259" key="6">
    <source>
        <dbReference type="Pfam" id="PF14464"/>
    </source>
</evidence>
<evidence type="ECO:0000313" key="7">
    <source>
        <dbReference type="EMBL" id="MBE5064257.1"/>
    </source>
</evidence>
<dbReference type="Pfam" id="PF14464">
    <property type="entry name" value="Prok-JAB"/>
    <property type="match status" value="1"/>
</dbReference>
<keyword evidence="5" id="KW-0482">Metalloprotease</keyword>
<evidence type="ECO:0000256" key="2">
    <source>
        <dbReference type="ARBA" id="ARBA00022723"/>
    </source>
</evidence>
<accession>A0ABR9RMP8</accession>
<keyword evidence="1" id="KW-0645">Protease</keyword>
<protein>
    <submittedName>
        <fullName evidence="7">Mov34/MPN/PAD-1 family protein</fullName>
    </submittedName>
</protein>
<feature type="domain" description="JAB" evidence="6">
    <location>
        <begin position="35"/>
        <end position="145"/>
    </location>
</feature>
<keyword evidence="4" id="KW-0862">Zinc</keyword>
<name>A0ABR9RMP8_9FIRM</name>